<dbReference type="Proteomes" id="UP000768471">
    <property type="component" value="Unassembled WGS sequence"/>
</dbReference>
<keyword evidence="3 5" id="KW-1133">Transmembrane helix</keyword>
<dbReference type="Gene3D" id="1.20.120.550">
    <property type="entry name" value="Membrane associated eicosanoid/glutathione metabolism-like domain"/>
    <property type="match status" value="1"/>
</dbReference>
<evidence type="ECO:0000256" key="3">
    <source>
        <dbReference type="ARBA" id="ARBA00022989"/>
    </source>
</evidence>
<dbReference type="RefSeq" id="WP_197902062.1">
    <property type="nucleotide sequence ID" value="NZ_JACSGR010000001.1"/>
</dbReference>
<feature type="transmembrane region" description="Helical" evidence="5">
    <location>
        <begin position="83"/>
        <end position="102"/>
    </location>
</feature>
<dbReference type="InterPro" id="IPR023352">
    <property type="entry name" value="MAPEG-like_dom_sf"/>
</dbReference>
<gene>
    <name evidence="7" type="ORF">H9Q10_00345</name>
</gene>
<dbReference type="Pfam" id="PF01124">
    <property type="entry name" value="MAPEG"/>
    <property type="match status" value="1"/>
</dbReference>
<evidence type="ECO:0000313" key="8">
    <source>
        <dbReference type="Proteomes" id="UP000768471"/>
    </source>
</evidence>
<dbReference type="EMBL" id="JACSGR010000001">
    <property type="protein sequence ID" value="MBH5328125.1"/>
    <property type="molecule type" value="Genomic_DNA"/>
</dbReference>
<dbReference type="PANTHER" id="PTHR35371:SF1">
    <property type="entry name" value="BLR7753 PROTEIN"/>
    <property type="match status" value="1"/>
</dbReference>
<organism evidence="7 8">
    <name type="scientific">Eikenella glucosivorans</name>
    <dbReference type="NCBI Taxonomy" id="2766967"/>
    <lineage>
        <taxon>Bacteria</taxon>
        <taxon>Pseudomonadati</taxon>
        <taxon>Pseudomonadota</taxon>
        <taxon>Betaproteobacteria</taxon>
        <taxon>Neisseriales</taxon>
        <taxon>Neisseriaceae</taxon>
        <taxon>Eikenella</taxon>
    </lineage>
</organism>
<keyword evidence="6" id="KW-0732">Signal</keyword>
<reference evidence="7 8" key="1">
    <citation type="submission" date="2020-09" db="EMBL/GenBank/DDBJ databases">
        <title>Eikenella S3660 sp. nov., isolated from a throat swab.</title>
        <authorList>
            <person name="Buhl M."/>
        </authorList>
    </citation>
    <scope>NUCLEOTIDE SEQUENCE [LARGE SCALE GENOMIC DNA]</scope>
    <source>
        <strain evidence="7 8">S3360</strain>
    </source>
</reference>
<dbReference type="InterPro" id="IPR001129">
    <property type="entry name" value="Membr-assoc_MAPEG"/>
</dbReference>
<name>A0ABS0N751_9NEIS</name>
<evidence type="ECO:0000256" key="1">
    <source>
        <dbReference type="ARBA" id="ARBA00004370"/>
    </source>
</evidence>
<keyword evidence="2 5" id="KW-0812">Transmembrane</keyword>
<dbReference type="SUPFAM" id="SSF161084">
    <property type="entry name" value="MAPEG domain-like"/>
    <property type="match status" value="1"/>
</dbReference>
<comment type="caution">
    <text evidence="7">The sequence shown here is derived from an EMBL/GenBank/DDBJ whole genome shotgun (WGS) entry which is preliminary data.</text>
</comment>
<keyword evidence="4 5" id="KW-0472">Membrane</keyword>
<keyword evidence="8" id="KW-1185">Reference proteome</keyword>
<evidence type="ECO:0000256" key="4">
    <source>
        <dbReference type="ARBA" id="ARBA00023136"/>
    </source>
</evidence>
<evidence type="ECO:0000256" key="5">
    <source>
        <dbReference type="SAM" id="Phobius"/>
    </source>
</evidence>
<feature type="transmembrane region" description="Helical" evidence="5">
    <location>
        <begin position="111"/>
        <end position="127"/>
    </location>
</feature>
<sequence>MTFAYWSVLIAALMPLFCAAYAKKAGGFHFDRDNGNPRGFLAHTTGLAARANAAQQNGFEAFAPFAAAVIIAHSTGNAAQATINFWAAAFLLCRAAFIYCYLKDKARQRSLAWLGGFACILALFVAAA</sequence>
<evidence type="ECO:0000256" key="2">
    <source>
        <dbReference type="ARBA" id="ARBA00022692"/>
    </source>
</evidence>
<feature type="chain" id="PRO_5045132111" evidence="6">
    <location>
        <begin position="23"/>
        <end position="128"/>
    </location>
</feature>
<feature type="signal peptide" evidence="6">
    <location>
        <begin position="1"/>
        <end position="22"/>
    </location>
</feature>
<accession>A0ABS0N751</accession>
<proteinExistence type="predicted"/>
<dbReference type="PANTHER" id="PTHR35371">
    <property type="entry name" value="INNER MEMBRANE PROTEIN"/>
    <property type="match status" value="1"/>
</dbReference>
<evidence type="ECO:0000313" key="7">
    <source>
        <dbReference type="EMBL" id="MBH5328125.1"/>
    </source>
</evidence>
<comment type="subcellular location">
    <subcellularLocation>
        <location evidence="1">Membrane</location>
    </subcellularLocation>
</comment>
<evidence type="ECO:0000256" key="6">
    <source>
        <dbReference type="SAM" id="SignalP"/>
    </source>
</evidence>
<protein>
    <submittedName>
        <fullName evidence="7">MAPEG family protein</fullName>
    </submittedName>
</protein>